<dbReference type="EMBL" id="JAMKPW020000024">
    <property type="protein sequence ID" value="KAK8205588.1"/>
    <property type="molecule type" value="Genomic_DNA"/>
</dbReference>
<sequence>MPNVVISGIAYSSIMISRAELFPHGTSDRFSAGKRHVRAEATSSILRCELSTASQHDIPTVIQPLTIATV</sequence>
<proteinExistence type="predicted"/>
<protein>
    <submittedName>
        <fullName evidence="1">Uncharacterized protein</fullName>
    </submittedName>
</protein>
<evidence type="ECO:0000313" key="2">
    <source>
        <dbReference type="Proteomes" id="UP001320706"/>
    </source>
</evidence>
<evidence type="ECO:0000313" key="1">
    <source>
        <dbReference type="EMBL" id="KAK8205588.1"/>
    </source>
</evidence>
<dbReference type="Proteomes" id="UP001320706">
    <property type="component" value="Unassembled WGS sequence"/>
</dbReference>
<organism evidence="1 2">
    <name type="scientific">Zalaria obscura</name>
    <dbReference type="NCBI Taxonomy" id="2024903"/>
    <lineage>
        <taxon>Eukaryota</taxon>
        <taxon>Fungi</taxon>
        <taxon>Dikarya</taxon>
        <taxon>Ascomycota</taxon>
        <taxon>Pezizomycotina</taxon>
        <taxon>Dothideomycetes</taxon>
        <taxon>Dothideomycetidae</taxon>
        <taxon>Dothideales</taxon>
        <taxon>Zalariaceae</taxon>
        <taxon>Zalaria</taxon>
    </lineage>
</organism>
<reference evidence="1" key="1">
    <citation type="submission" date="2024-02" db="EMBL/GenBank/DDBJ databases">
        <title>Metagenome Assembled Genome of Zalaria obscura JY119.</title>
        <authorList>
            <person name="Vighnesh L."/>
            <person name="Jagadeeshwari U."/>
            <person name="Venkata Ramana C."/>
            <person name="Sasikala C."/>
        </authorList>
    </citation>
    <scope>NUCLEOTIDE SEQUENCE</scope>
    <source>
        <strain evidence="1">JY119</strain>
    </source>
</reference>
<keyword evidence="2" id="KW-1185">Reference proteome</keyword>
<accession>A0ACC3SAH3</accession>
<name>A0ACC3SAH3_9PEZI</name>
<gene>
    <name evidence="1" type="ORF">M8818_004961</name>
</gene>
<comment type="caution">
    <text evidence="1">The sequence shown here is derived from an EMBL/GenBank/DDBJ whole genome shotgun (WGS) entry which is preliminary data.</text>
</comment>